<keyword evidence="1" id="KW-1133">Transmembrane helix</keyword>
<accession>A0ABV1K6Y5</accession>
<evidence type="ECO:0000256" key="1">
    <source>
        <dbReference type="SAM" id="Phobius"/>
    </source>
</evidence>
<evidence type="ECO:0000313" key="3">
    <source>
        <dbReference type="Proteomes" id="UP001494902"/>
    </source>
</evidence>
<reference evidence="2 3" key="1">
    <citation type="submission" date="2024-03" db="EMBL/GenBank/DDBJ databases">
        <title>Draft genome sequence of Pseudonocardia nematodicida JCM 31783.</title>
        <authorList>
            <person name="Butdee W."/>
            <person name="Duangmal K."/>
        </authorList>
    </citation>
    <scope>NUCLEOTIDE SEQUENCE [LARGE SCALE GENOMIC DNA]</scope>
    <source>
        <strain evidence="2 3">JCM 31783</strain>
    </source>
</reference>
<dbReference type="RefSeq" id="WP_349297339.1">
    <property type="nucleotide sequence ID" value="NZ_JBEDNQ010000002.1"/>
</dbReference>
<comment type="caution">
    <text evidence="2">The sequence shown here is derived from an EMBL/GenBank/DDBJ whole genome shotgun (WGS) entry which is preliminary data.</text>
</comment>
<evidence type="ECO:0000313" key="2">
    <source>
        <dbReference type="EMBL" id="MEQ3550262.1"/>
    </source>
</evidence>
<sequence length="157" mass="16900">MGRGGRALRRQYLRLGTGELTAAAVFVAAAVLLDAGPGLWAALVPLLMIIIHGGVYWLTARRRIPAGRMGPGEARLHRAGRGAAVVLLVAGLAGMLAWWPPTTGAALLALAVWLFGVVEYLNYHVVRLAYPPAQWPVAVRGWRTPRLARDLRAATRP</sequence>
<feature type="transmembrane region" description="Helical" evidence="1">
    <location>
        <begin position="12"/>
        <end position="33"/>
    </location>
</feature>
<feature type="transmembrane region" description="Helical" evidence="1">
    <location>
        <begin position="79"/>
        <end position="99"/>
    </location>
</feature>
<organism evidence="2 3">
    <name type="scientific">Pseudonocardia nematodicida</name>
    <dbReference type="NCBI Taxonomy" id="1206997"/>
    <lineage>
        <taxon>Bacteria</taxon>
        <taxon>Bacillati</taxon>
        <taxon>Actinomycetota</taxon>
        <taxon>Actinomycetes</taxon>
        <taxon>Pseudonocardiales</taxon>
        <taxon>Pseudonocardiaceae</taxon>
        <taxon>Pseudonocardia</taxon>
    </lineage>
</organism>
<feature type="transmembrane region" description="Helical" evidence="1">
    <location>
        <begin position="105"/>
        <end position="123"/>
    </location>
</feature>
<keyword evidence="1" id="KW-0812">Transmembrane</keyword>
<name>A0ABV1K6Y5_9PSEU</name>
<evidence type="ECO:0008006" key="4">
    <source>
        <dbReference type="Google" id="ProtNLM"/>
    </source>
</evidence>
<keyword evidence="3" id="KW-1185">Reference proteome</keyword>
<protein>
    <recommendedName>
        <fullName evidence="4">Transmembrane protein</fullName>
    </recommendedName>
</protein>
<proteinExistence type="predicted"/>
<gene>
    <name evidence="2" type="ORF">WIS52_07250</name>
</gene>
<dbReference type="EMBL" id="JBEDNQ010000002">
    <property type="protein sequence ID" value="MEQ3550262.1"/>
    <property type="molecule type" value="Genomic_DNA"/>
</dbReference>
<feature type="transmembrane region" description="Helical" evidence="1">
    <location>
        <begin position="39"/>
        <end position="58"/>
    </location>
</feature>
<dbReference type="Proteomes" id="UP001494902">
    <property type="component" value="Unassembled WGS sequence"/>
</dbReference>
<keyword evidence="1" id="KW-0472">Membrane</keyword>